<sequence length="430" mass="47953">MRRRHKKSRLGCLTCKRRKIKCDEAKPHCGNCVQFDVTCDFAPSFPSPASAYTPSTASRRGRPRSDWASWAQQIAVSSATKPVPATDAHFAPLNVDDIEIYHNYITRAAATLVEPGEHNGLDLWREGVPRLGFQYPCILDLVLAFSAYHLARDRPPDEAARFSLTAEHHCTAALREATVLLREFDAPSSPALYIISVLVCFTALAQGPRPGNLFLVANDGQVPWLSLIKGVKLVVTMSGWSSVFSGPLAQYLPNPRPEGTWSEEKPRTPNVEAGSEDWRISLNSISDLVDLCAQPGSRTQYKAELKILEDCYETTFGKGHHATPDHTGKMQSVMMWIYRLEEPLVQGLQERDPVALILLSHFCVLLHTLRGFWFIRGWAQHVLNELLQQSEASRKWLAWPLQFIESSNREDSAPGHAGTNIVFGGNQTIA</sequence>
<name>A0A136IN15_9PEZI</name>
<dbReference type="GO" id="GO:0008270">
    <property type="term" value="F:zinc ion binding"/>
    <property type="evidence" value="ECO:0007669"/>
    <property type="project" value="InterPro"/>
</dbReference>
<keyword evidence="1" id="KW-0539">Nucleus</keyword>
<evidence type="ECO:0000259" key="3">
    <source>
        <dbReference type="PROSITE" id="PS50048"/>
    </source>
</evidence>
<keyword evidence="5" id="KW-1185">Reference proteome</keyword>
<dbReference type="Proteomes" id="UP000070501">
    <property type="component" value="Unassembled WGS sequence"/>
</dbReference>
<dbReference type="Pfam" id="PF00172">
    <property type="entry name" value="Zn_clus"/>
    <property type="match status" value="1"/>
</dbReference>
<dbReference type="InterPro" id="IPR036864">
    <property type="entry name" value="Zn2-C6_fun-type_DNA-bd_sf"/>
</dbReference>
<evidence type="ECO:0000313" key="5">
    <source>
        <dbReference type="Proteomes" id="UP000070501"/>
    </source>
</evidence>
<dbReference type="EMBL" id="KQ964268">
    <property type="protein sequence ID" value="KXJ86343.1"/>
    <property type="molecule type" value="Genomic_DNA"/>
</dbReference>
<dbReference type="PROSITE" id="PS50048">
    <property type="entry name" value="ZN2_CY6_FUNGAL_2"/>
    <property type="match status" value="1"/>
</dbReference>
<gene>
    <name evidence="4" type="ORF">Micbo1qcDRAFT_236903</name>
</gene>
<evidence type="ECO:0000256" key="2">
    <source>
        <dbReference type="SAM" id="MobiDB-lite"/>
    </source>
</evidence>
<dbReference type="CDD" id="cd00067">
    <property type="entry name" value="GAL4"/>
    <property type="match status" value="1"/>
</dbReference>
<dbReference type="FunCoup" id="A0A136IN15">
    <property type="interactions" value="585"/>
</dbReference>
<protein>
    <recommendedName>
        <fullName evidence="3">Zn(2)-C6 fungal-type domain-containing protein</fullName>
    </recommendedName>
</protein>
<dbReference type="OrthoDB" id="416217at2759"/>
<dbReference type="InParanoid" id="A0A136IN15"/>
<dbReference type="InterPro" id="IPR052400">
    <property type="entry name" value="Zn2-C6_fungal_TF"/>
</dbReference>
<dbReference type="GO" id="GO:0000981">
    <property type="term" value="F:DNA-binding transcription factor activity, RNA polymerase II-specific"/>
    <property type="evidence" value="ECO:0007669"/>
    <property type="project" value="InterPro"/>
</dbReference>
<dbReference type="PANTHER" id="PTHR47657:SF13">
    <property type="entry name" value="ZN(2)-C6 FUNGAL-TYPE DOMAIN-CONTAINING PROTEIN-RELATED"/>
    <property type="match status" value="1"/>
</dbReference>
<dbReference type="Gene3D" id="4.10.240.10">
    <property type="entry name" value="Zn(2)-C6 fungal-type DNA-binding domain"/>
    <property type="match status" value="1"/>
</dbReference>
<dbReference type="PROSITE" id="PS00463">
    <property type="entry name" value="ZN2_CY6_FUNGAL_1"/>
    <property type="match status" value="1"/>
</dbReference>
<dbReference type="SMART" id="SM00066">
    <property type="entry name" value="GAL4"/>
    <property type="match status" value="1"/>
</dbReference>
<accession>A0A136IN15</accession>
<dbReference type="STRING" id="196109.A0A136IN15"/>
<dbReference type="InterPro" id="IPR001138">
    <property type="entry name" value="Zn2Cys6_DnaBD"/>
</dbReference>
<dbReference type="SUPFAM" id="SSF57701">
    <property type="entry name" value="Zn2/Cys6 DNA-binding domain"/>
    <property type="match status" value="1"/>
</dbReference>
<evidence type="ECO:0000313" key="4">
    <source>
        <dbReference type="EMBL" id="KXJ86343.1"/>
    </source>
</evidence>
<dbReference type="AlphaFoldDB" id="A0A136IN15"/>
<feature type="region of interest" description="Disordered" evidence="2">
    <location>
        <begin position="409"/>
        <end position="430"/>
    </location>
</feature>
<evidence type="ECO:0000256" key="1">
    <source>
        <dbReference type="ARBA" id="ARBA00023242"/>
    </source>
</evidence>
<feature type="domain" description="Zn(2)-C6 fungal-type" evidence="3">
    <location>
        <begin position="11"/>
        <end position="41"/>
    </location>
</feature>
<reference evidence="5" key="1">
    <citation type="submission" date="2016-02" db="EMBL/GenBank/DDBJ databases">
        <title>Draft genome sequence of Microdochium bolleyi, a fungal endophyte of beachgrass.</title>
        <authorList>
            <consortium name="DOE Joint Genome Institute"/>
            <person name="David A.S."/>
            <person name="May G."/>
            <person name="Haridas S."/>
            <person name="Lim J."/>
            <person name="Wang M."/>
            <person name="Labutti K."/>
            <person name="Lipzen A."/>
            <person name="Barry K."/>
            <person name="Grigoriev I.V."/>
        </authorList>
    </citation>
    <scope>NUCLEOTIDE SEQUENCE [LARGE SCALE GENOMIC DNA]</scope>
    <source>
        <strain evidence="5">J235TASD1</strain>
    </source>
</reference>
<proteinExistence type="predicted"/>
<organism evidence="4 5">
    <name type="scientific">Microdochium bolleyi</name>
    <dbReference type="NCBI Taxonomy" id="196109"/>
    <lineage>
        <taxon>Eukaryota</taxon>
        <taxon>Fungi</taxon>
        <taxon>Dikarya</taxon>
        <taxon>Ascomycota</taxon>
        <taxon>Pezizomycotina</taxon>
        <taxon>Sordariomycetes</taxon>
        <taxon>Xylariomycetidae</taxon>
        <taxon>Xylariales</taxon>
        <taxon>Microdochiaceae</taxon>
        <taxon>Microdochium</taxon>
    </lineage>
</organism>
<dbReference type="PANTHER" id="PTHR47657">
    <property type="entry name" value="STEROL REGULATORY ELEMENT-BINDING PROTEIN ECM22"/>
    <property type="match status" value="1"/>
</dbReference>